<dbReference type="PROSITE" id="PS50801">
    <property type="entry name" value="STAS"/>
    <property type="match status" value="1"/>
</dbReference>
<dbReference type="EMBL" id="AP022569">
    <property type="protein sequence ID" value="BBX44044.1"/>
    <property type="molecule type" value="Genomic_DNA"/>
</dbReference>
<dbReference type="AlphaFoldDB" id="A0A7I7KQK0"/>
<dbReference type="SUPFAM" id="SSF52091">
    <property type="entry name" value="SpoIIaa-like"/>
    <property type="match status" value="1"/>
</dbReference>
<dbReference type="Gene3D" id="3.30.750.24">
    <property type="entry name" value="STAS domain"/>
    <property type="match status" value="1"/>
</dbReference>
<dbReference type="KEGG" id="mcoo:MCOO_00590"/>
<keyword evidence="3" id="KW-1185">Reference proteome</keyword>
<organism evidence="2 3">
    <name type="scientific">Mycobacterium cookii</name>
    <dbReference type="NCBI Taxonomy" id="1775"/>
    <lineage>
        <taxon>Bacteria</taxon>
        <taxon>Bacillati</taxon>
        <taxon>Actinomycetota</taxon>
        <taxon>Actinomycetes</taxon>
        <taxon>Mycobacteriales</taxon>
        <taxon>Mycobacteriaceae</taxon>
        <taxon>Mycobacterium</taxon>
    </lineage>
</organism>
<protein>
    <submittedName>
        <fullName evidence="2">Sulfate transporter</fullName>
    </submittedName>
</protein>
<sequence length="250" mass="27809">MAHRQSELHMRLTAVADSRVLTTVGVLDGTTYRPLRDAIVKAALDEPRSVIVDVTKLTVREEPAWAVFTSARWQVAEWPDIPIGLVCAHENGRNALHRNGITRYVPVCATLESAVRELSADGLRRYRRTARAKLLAKRSSIHRSREMTAQWLTTWSRTDFIYTASAVATELVEVALTETDGDLLLRVETDGSTVSVAVQLIGNGWSGRRRSEKEQVSGLDLVAKMSRHWGRHATAAGNTIWAVVGPENRF</sequence>
<dbReference type="PANTHER" id="PTHR35526">
    <property type="entry name" value="ANTI-SIGMA-F FACTOR RSBW-RELATED"/>
    <property type="match status" value="1"/>
</dbReference>
<evidence type="ECO:0000313" key="2">
    <source>
        <dbReference type="EMBL" id="BBX44044.1"/>
    </source>
</evidence>
<evidence type="ECO:0000259" key="1">
    <source>
        <dbReference type="PROSITE" id="PS50801"/>
    </source>
</evidence>
<proteinExistence type="predicted"/>
<dbReference type="PANTHER" id="PTHR35526:SF3">
    <property type="entry name" value="ANTI-SIGMA-F FACTOR RSBW"/>
    <property type="match status" value="1"/>
</dbReference>
<name>A0A7I7KQK0_9MYCO</name>
<accession>A0A7I7KQK0</accession>
<feature type="domain" description="STAS" evidence="1">
    <location>
        <begin position="8"/>
        <end position="118"/>
    </location>
</feature>
<dbReference type="RefSeq" id="WP_232064806.1">
    <property type="nucleotide sequence ID" value="NZ_AP022569.1"/>
</dbReference>
<dbReference type="InterPro" id="IPR002645">
    <property type="entry name" value="STAS_dom"/>
</dbReference>
<dbReference type="InterPro" id="IPR050267">
    <property type="entry name" value="Anti-sigma-factor_SerPK"/>
</dbReference>
<gene>
    <name evidence="2" type="ORF">MCOO_00590</name>
</gene>
<evidence type="ECO:0000313" key="3">
    <source>
        <dbReference type="Proteomes" id="UP000465866"/>
    </source>
</evidence>
<dbReference type="InterPro" id="IPR036513">
    <property type="entry name" value="STAS_dom_sf"/>
</dbReference>
<reference evidence="2 3" key="1">
    <citation type="journal article" date="2019" name="Emerg. Microbes Infect.">
        <title>Comprehensive subspecies identification of 175 nontuberculous mycobacteria species based on 7547 genomic profiles.</title>
        <authorList>
            <person name="Matsumoto Y."/>
            <person name="Kinjo T."/>
            <person name="Motooka D."/>
            <person name="Nabeya D."/>
            <person name="Jung N."/>
            <person name="Uechi K."/>
            <person name="Horii T."/>
            <person name="Iida T."/>
            <person name="Fujita J."/>
            <person name="Nakamura S."/>
        </authorList>
    </citation>
    <scope>NUCLEOTIDE SEQUENCE [LARGE SCALE GENOMIC DNA]</scope>
    <source>
        <strain evidence="2 3">JCM 12404</strain>
    </source>
</reference>
<dbReference type="Proteomes" id="UP000465866">
    <property type="component" value="Chromosome"/>
</dbReference>